<evidence type="ECO:0000259" key="1">
    <source>
        <dbReference type="Pfam" id="PF13508"/>
    </source>
</evidence>
<dbReference type="Proteomes" id="UP001215598">
    <property type="component" value="Unassembled WGS sequence"/>
</dbReference>
<dbReference type="SUPFAM" id="SSF55729">
    <property type="entry name" value="Acyl-CoA N-acyltransferases (Nat)"/>
    <property type="match status" value="1"/>
</dbReference>
<dbReference type="AlphaFoldDB" id="A0AAD7N3E4"/>
<dbReference type="InterPro" id="IPR000182">
    <property type="entry name" value="GNAT_dom"/>
</dbReference>
<dbReference type="InterPro" id="IPR016181">
    <property type="entry name" value="Acyl_CoA_acyltransferase"/>
</dbReference>
<dbReference type="PANTHER" id="PTHR42791:SF1">
    <property type="entry name" value="N-ACETYLTRANSFERASE DOMAIN-CONTAINING PROTEIN"/>
    <property type="match status" value="1"/>
</dbReference>
<dbReference type="Pfam" id="PF13508">
    <property type="entry name" value="Acetyltransf_7"/>
    <property type="match status" value="1"/>
</dbReference>
<dbReference type="CDD" id="cd04301">
    <property type="entry name" value="NAT_SF"/>
    <property type="match status" value="1"/>
</dbReference>
<organism evidence="2 3">
    <name type="scientific">Mycena metata</name>
    <dbReference type="NCBI Taxonomy" id="1033252"/>
    <lineage>
        <taxon>Eukaryota</taxon>
        <taxon>Fungi</taxon>
        <taxon>Dikarya</taxon>
        <taxon>Basidiomycota</taxon>
        <taxon>Agaricomycotina</taxon>
        <taxon>Agaricomycetes</taxon>
        <taxon>Agaricomycetidae</taxon>
        <taxon>Agaricales</taxon>
        <taxon>Marasmiineae</taxon>
        <taxon>Mycenaceae</taxon>
        <taxon>Mycena</taxon>
    </lineage>
</organism>
<sequence>MSSSILVSRLSVDDAQAAATVYVRGMLSHAVHLRIQPLDKRPPIPTQINIKAQTFRDMLAAGQSRFVKAVVPGEGVAGVAIWMLFDGKKAQLEDENFVRALPRERTKEEEAEALVGVDVELRKQLGATSSATRDKIMGDSKYWYLSLMVVDPKYQQQGIGKALLDFLDEQSEGGRLKWPALKRGSAR</sequence>
<name>A0AAD7N3E4_9AGAR</name>
<evidence type="ECO:0000313" key="2">
    <source>
        <dbReference type="EMBL" id="KAJ7744677.1"/>
    </source>
</evidence>
<dbReference type="Gene3D" id="3.40.630.30">
    <property type="match status" value="1"/>
</dbReference>
<comment type="caution">
    <text evidence="2">The sequence shown here is derived from an EMBL/GenBank/DDBJ whole genome shotgun (WGS) entry which is preliminary data.</text>
</comment>
<proteinExistence type="predicted"/>
<reference evidence="2" key="1">
    <citation type="submission" date="2023-03" db="EMBL/GenBank/DDBJ databases">
        <title>Massive genome expansion in bonnet fungi (Mycena s.s.) driven by repeated elements and novel gene families across ecological guilds.</title>
        <authorList>
            <consortium name="Lawrence Berkeley National Laboratory"/>
            <person name="Harder C.B."/>
            <person name="Miyauchi S."/>
            <person name="Viragh M."/>
            <person name="Kuo A."/>
            <person name="Thoen E."/>
            <person name="Andreopoulos B."/>
            <person name="Lu D."/>
            <person name="Skrede I."/>
            <person name="Drula E."/>
            <person name="Henrissat B."/>
            <person name="Morin E."/>
            <person name="Kohler A."/>
            <person name="Barry K."/>
            <person name="LaButti K."/>
            <person name="Morin E."/>
            <person name="Salamov A."/>
            <person name="Lipzen A."/>
            <person name="Mereny Z."/>
            <person name="Hegedus B."/>
            <person name="Baldrian P."/>
            <person name="Stursova M."/>
            <person name="Weitz H."/>
            <person name="Taylor A."/>
            <person name="Grigoriev I.V."/>
            <person name="Nagy L.G."/>
            <person name="Martin F."/>
            <person name="Kauserud H."/>
        </authorList>
    </citation>
    <scope>NUCLEOTIDE SEQUENCE</scope>
    <source>
        <strain evidence="2">CBHHK182m</strain>
    </source>
</reference>
<keyword evidence="3" id="KW-1185">Reference proteome</keyword>
<dbReference type="EMBL" id="JARKIB010000086">
    <property type="protein sequence ID" value="KAJ7744677.1"/>
    <property type="molecule type" value="Genomic_DNA"/>
</dbReference>
<evidence type="ECO:0000313" key="3">
    <source>
        <dbReference type="Proteomes" id="UP001215598"/>
    </source>
</evidence>
<gene>
    <name evidence="2" type="ORF">B0H16DRAFT_1559818</name>
</gene>
<dbReference type="GO" id="GO:0016747">
    <property type="term" value="F:acyltransferase activity, transferring groups other than amino-acyl groups"/>
    <property type="evidence" value="ECO:0007669"/>
    <property type="project" value="InterPro"/>
</dbReference>
<dbReference type="PANTHER" id="PTHR42791">
    <property type="entry name" value="GNAT FAMILY ACETYLTRANSFERASE"/>
    <property type="match status" value="1"/>
</dbReference>
<protein>
    <recommendedName>
        <fullName evidence="1">N-acetyltransferase domain-containing protein</fullName>
    </recommendedName>
</protein>
<accession>A0AAD7N3E4</accession>
<dbReference type="InterPro" id="IPR052523">
    <property type="entry name" value="Trichothecene_AcTrans"/>
</dbReference>
<feature type="domain" description="N-acetyltransferase" evidence="1">
    <location>
        <begin position="142"/>
        <end position="172"/>
    </location>
</feature>